<dbReference type="Gene3D" id="3.30.2350.10">
    <property type="entry name" value="Pseudouridine synthase"/>
    <property type="match status" value="1"/>
</dbReference>
<evidence type="ECO:0000313" key="3">
    <source>
        <dbReference type="EMBL" id="MBB4857313.1"/>
    </source>
</evidence>
<name>A0A7W7K845_9SPHN</name>
<accession>A0A7W7K845</accession>
<dbReference type="PANTHER" id="PTHR21600:SF87">
    <property type="entry name" value="RNA PSEUDOURIDYLATE SYNTHASE DOMAIN-CONTAINING PROTEIN 1"/>
    <property type="match status" value="1"/>
</dbReference>
<dbReference type="Proteomes" id="UP000555448">
    <property type="component" value="Unassembled WGS sequence"/>
</dbReference>
<dbReference type="InterPro" id="IPR006145">
    <property type="entry name" value="PsdUridine_synth_RsuA/RluA"/>
</dbReference>
<dbReference type="Pfam" id="PF00849">
    <property type="entry name" value="PseudoU_synth_2"/>
    <property type="match status" value="1"/>
</dbReference>
<dbReference type="EC" id="5.4.99.29" evidence="3"/>
<dbReference type="CDD" id="cd02869">
    <property type="entry name" value="PseudoU_synth_RluA_like"/>
    <property type="match status" value="1"/>
</dbReference>
<dbReference type="InterPro" id="IPR020103">
    <property type="entry name" value="PsdUridine_synth_cat_dom_sf"/>
</dbReference>
<dbReference type="GO" id="GO:0003723">
    <property type="term" value="F:RNA binding"/>
    <property type="evidence" value="ECO:0007669"/>
    <property type="project" value="InterPro"/>
</dbReference>
<dbReference type="RefSeq" id="WP_184242605.1">
    <property type="nucleotide sequence ID" value="NZ_JACHLR010000002.1"/>
</dbReference>
<dbReference type="InterPro" id="IPR006224">
    <property type="entry name" value="PsdUridine_synth_RluA-like_CS"/>
</dbReference>
<feature type="domain" description="Pseudouridine synthase RsuA/RluA-like" evidence="2">
    <location>
        <begin position="14"/>
        <end position="162"/>
    </location>
</feature>
<dbReference type="GO" id="GO:0160142">
    <property type="term" value="F:23S rRNA pseudouridine(746) synthase activity"/>
    <property type="evidence" value="ECO:0007669"/>
    <property type="project" value="UniProtKB-EC"/>
</dbReference>
<organism evidence="3 4">
    <name type="scientific">Novosphingobium chloroacetimidivorans</name>
    <dbReference type="NCBI Taxonomy" id="1428314"/>
    <lineage>
        <taxon>Bacteria</taxon>
        <taxon>Pseudomonadati</taxon>
        <taxon>Pseudomonadota</taxon>
        <taxon>Alphaproteobacteria</taxon>
        <taxon>Sphingomonadales</taxon>
        <taxon>Sphingomonadaceae</taxon>
        <taxon>Novosphingobium</taxon>
    </lineage>
</organism>
<dbReference type="SUPFAM" id="SSF55120">
    <property type="entry name" value="Pseudouridine synthase"/>
    <property type="match status" value="1"/>
</dbReference>
<gene>
    <name evidence="3" type="ORF">HNO88_000620</name>
</gene>
<reference evidence="3 4" key="1">
    <citation type="submission" date="2020-08" db="EMBL/GenBank/DDBJ databases">
        <title>Functional genomics of gut bacteria from endangered species of beetles.</title>
        <authorList>
            <person name="Carlos-Shanley C."/>
        </authorList>
    </citation>
    <scope>NUCLEOTIDE SEQUENCE [LARGE SCALE GENOMIC DNA]</scope>
    <source>
        <strain evidence="3 4">S00245</strain>
    </source>
</reference>
<dbReference type="PANTHER" id="PTHR21600">
    <property type="entry name" value="MITOCHONDRIAL RNA PSEUDOURIDINE SYNTHASE"/>
    <property type="match status" value="1"/>
</dbReference>
<comment type="similarity">
    <text evidence="1">Belongs to the pseudouridine synthase RluA family.</text>
</comment>
<keyword evidence="3" id="KW-0413">Isomerase</keyword>
<comment type="caution">
    <text evidence="3">The sequence shown here is derived from an EMBL/GenBank/DDBJ whole genome shotgun (WGS) entry which is preliminary data.</text>
</comment>
<dbReference type="InterPro" id="IPR050188">
    <property type="entry name" value="RluA_PseudoU_synthase"/>
</dbReference>
<dbReference type="GO" id="GO:0160151">
    <property type="term" value="F:tRNA pseudouridine(32) synthase activity"/>
    <property type="evidence" value="ECO:0007669"/>
    <property type="project" value="UniProtKB-EC"/>
</dbReference>
<evidence type="ECO:0000256" key="1">
    <source>
        <dbReference type="ARBA" id="ARBA00010876"/>
    </source>
</evidence>
<dbReference type="AlphaFoldDB" id="A0A7W7K845"/>
<keyword evidence="4" id="KW-1185">Reference proteome</keyword>
<protein>
    <submittedName>
        <fullName evidence="3">tRNA pseudouridine32 synthase/23S rRNA pseudouridine746 synthase</fullName>
        <ecNumber evidence="3">5.4.99.28</ecNumber>
        <ecNumber evidence="3">5.4.99.29</ecNumber>
    </submittedName>
</protein>
<proteinExistence type="inferred from homology"/>
<dbReference type="EC" id="5.4.99.28" evidence="3"/>
<dbReference type="GO" id="GO:0000455">
    <property type="term" value="P:enzyme-directed rRNA pseudouridine synthesis"/>
    <property type="evidence" value="ECO:0007669"/>
    <property type="project" value="TreeGrafter"/>
</dbReference>
<sequence length="248" mass="26316">MSPFPILFEDGEALVIDKPAGLPLDTPRAGGPSLEDELGNLRLNFQRDPAPVHRLDRDTSGCLLLARNPKALKRFSAAFEARAVEKVYLGVVDGSVEGQEGTIDLALSKVSTAKDGWRMIPARKGKPAITHWRKLAEHEGRTLVEFRPETGRTHQIRVHAASGLGSPLLGDPVYGSGNAARTMLHAAALTVPREGKPAIVAGAPFPADFLALGFTAPEHQATSREGAIPVSEALSIDGNGDGSLPSQE</sequence>
<evidence type="ECO:0000313" key="4">
    <source>
        <dbReference type="Proteomes" id="UP000555448"/>
    </source>
</evidence>
<evidence type="ECO:0000259" key="2">
    <source>
        <dbReference type="Pfam" id="PF00849"/>
    </source>
</evidence>
<dbReference type="EMBL" id="JACHLR010000002">
    <property type="protein sequence ID" value="MBB4857313.1"/>
    <property type="molecule type" value="Genomic_DNA"/>
</dbReference>
<dbReference type="PROSITE" id="PS01129">
    <property type="entry name" value="PSI_RLU"/>
    <property type="match status" value="1"/>
</dbReference>